<dbReference type="EMBL" id="BJXL01000071">
    <property type="protein sequence ID" value="GEM84013.1"/>
    <property type="molecule type" value="Genomic_DNA"/>
</dbReference>
<dbReference type="AlphaFoldDB" id="A0A511R318"/>
<proteinExistence type="predicted"/>
<reference evidence="3 4" key="1">
    <citation type="submission" date="2019-07" db="EMBL/GenBank/DDBJ databases">
        <title>Whole genome shotgun sequence of Meiothermus hypogaeus NBRC 106114.</title>
        <authorList>
            <person name="Hosoyama A."/>
            <person name="Uohara A."/>
            <person name="Ohji S."/>
            <person name="Ichikawa N."/>
        </authorList>
    </citation>
    <scope>NUCLEOTIDE SEQUENCE [LARGE SCALE GENOMIC DNA]</scope>
    <source>
        <strain evidence="3 4">NBRC 106114</strain>
    </source>
</reference>
<dbReference type="InterPro" id="IPR011050">
    <property type="entry name" value="Pectin_lyase_fold/virulence"/>
</dbReference>
<evidence type="ECO:0000313" key="4">
    <source>
        <dbReference type="Proteomes" id="UP000321197"/>
    </source>
</evidence>
<sequence length="915" mass="97713">MLAVAALLGGCAQTKPGTPPPPPGTPPPPAAGWGEEFSGPYPSWKSVKDYGAKGDGVSDDTAAIQRALDDLKTVKDNPWSVLYFPAGRYRITATLSTQRNVHDDYLGAQIVGEHPENTLLVWDGPSGGTMMRWDAWYDKLSRLTFDGQGRAANGLVRAGGFATYGELSDLIFRDISGTCLNFGNGEVNGVAEQAVLRSRFYRCDIGLATQNYNSLDIYAWYNYFEDNTTAMFNAAGAFHVYENRFVRSKEADLRSGVNMVSSLVNNLSVGSKAFIRGFLANVYLQGNRVYATTGTPLDLTNADPVVLVDNMVQAPAGQPAVRLPGANALLIGNTFSGPTYWPVRVPEQPFNHGFGTIAQPIELAVDGNPSTYTTLGMWRYEAGIQWNTPPGTRRTAVRYALSSAQGLPDARPDPQDFALFGSNDWGSSWVRLDLRTGERFSPGQRKEYVLASPQAFALYELRVLKNALGQVPGQEPGGWVSLAEFELLDNTGKRITAEVGGLVQGADEDWGRLYADPNSMTPQSISSPPEVKPWDFVPRKDRPRISVTAFTGEAVQQAINQAATLPVGSRPVVHLPKGRYRVSNTITVPAGVELSLVGDGAGYRGSSLAWEGAGSGPVLRLAGPSRATLRDLEVMGGSMNGADALVIEGADGPGGRVYGSQVLSNGPGSPNNAALAFEVLDLRQTEVTMTAFGMSSFLGGVRVIGGGGRVDFLTGASSQGSSLFEVRQGGRLVVTGMWYEGNPTIMAPLIDLGAQSGGRLALGSLMLSVILPGQPLVRTSDYAGSLSIISSQLDHRDSSRLEFAGDGRNTQVLGAGNHYPLFTDPAPNKPVDQLWRDTTAPAGQVSQVVSDYPALTNKVVGAQPDLEFVKAQLEPLRTVNTSPALNRPAGVTDVKLLRVVLNASNGRTGLRVRGN</sequence>
<feature type="region of interest" description="Disordered" evidence="1">
    <location>
        <begin position="10"/>
        <end position="40"/>
    </location>
</feature>
<dbReference type="InterPro" id="IPR024535">
    <property type="entry name" value="RHGA/B-epi-like_pectate_lyase"/>
</dbReference>
<dbReference type="Pfam" id="PF12708">
    <property type="entry name" value="Pect-lyase_RHGA_epim"/>
    <property type="match status" value="1"/>
</dbReference>
<comment type="caution">
    <text evidence="3">The sequence shown here is derived from an EMBL/GenBank/DDBJ whole genome shotgun (WGS) entry which is preliminary data.</text>
</comment>
<accession>A0A511R318</accession>
<evidence type="ECO:0000313" key="3">
    <source>
        <dbReference type="EMBL" id="GEM84013.1"/>
    </source>
</evidence>
<dbReference type="InterPro" id="IPR012334">
    <property type="entry name" value="Pectin_lyas_fold"/>
</dbReference>
<gene>
    <name evidence="3" type="ORF">MHY01S_21790</name>
</gene>
<evidence type="ECO:0000256" key="1">
    <source>
        <dbReference type="SAM" id="MobiDB-lite"/>
    </source>
</evidence>
<organism evidence="3 4">
    <name type="scientific">Meiothermus hypogaeus NBRC 106114</name>
    <dbReference type="NCBI Taxonomy" id="1227553"/>
    <lineage>
        <taxon>Bacteria</taxon>
        <taxon>Thermotogati</taxon>
        <taxon>Deinococcota</taxon>
        <taxon>Deinococci</taxon>
        <taxon>Thermales</taxon>
        <taxon>Thermaceae</taxon>
        <taxon>Meiothermus</taxon>
    </lineage>
</organism>
<dbReference type="Gene3D" id="2.160.20.10">
    <property type="entry name" value="Single-stranded right-handed beta-helix, Pectin lyase-like"/>
    <property type="match status" value="2"/>
</dbReference>
<feature type="domain" description="Rhamnogalacturonase A/B/Epimerase-like pectate lyase" evidence="2">
    <location>
        <begin position="44"/>
        <end position="113"/>
    </location>
</feature>
<dbReference type="SUPFAM" id="SSF51126">
    <property type="entry name" value="Pectin lyase-like"/>
    <property type="match status" value="2"/>
</dbReference>
<dbReference type="Proteomes" id="UP000321197">
    <property type="component" value="Unassembled WGS sequence"/>
</dbReference>
<name>A0A511R318_9DEIN</name>
<dbReference type="Gene3D" id="2.60.120.260">
    <property type="entry name" value="Galactose-binding domain-like"/>
    <property type="match status" value="1"/>
</dbReference>
<feature type="compositionally biased region" description="Pro residues" evidence="1">
    <location>
        <begin position="17"/>
        <end position="30"/>
    </location>
</feature>
<evidence type="ECO:0000259" key="2">
    <source>
        <dbReference type="Pfam" id="PF12708"/>
    </source>
</evidence>
<protein>
    <recommendedName>
        <fullName evidence="2">Rhamnogalacturonase A/B/Epimerase-like pectate lyase domain-containing protein</fullName>
    </recommendedName>
</protein>